<proteinExistence type="inferred from homology"/>
<dbReference type="PANTHER" id="PTHR44196">
    <property type="entry name" value="DEHYDROGENASE/REDUCTASE SDR FAMILY MEMBER 7B"/>
    <property type="match status" value="1"/>
</dbReference>
<evidence type="ECO:0000256" key="1">
    <source>
        <dbReference type="ARBA" id="ARBA00006484"/>
    </source>
</evidence>
<organism evidence="4 5">
    <name type="scientific">Nocardia africana</name>
    <dbReference type="NCBI Taxonomy" id="134964"/>
    <lineage>
        <taxon>Bacteria</taxon>
        <taxon>Bacillati</taxon>
        <taxon>Actinomycetota</taxon>
        <taxon>Actinomycetes</taxon>
        <taxon>Mycobacteriales</taxon>
        <taxon>Nocardiaceae</taxon>
        <taxon>Nocardia</taxon>
    </lineage>
</organism>
<dbReference type="SUPFAM" id="SSF51735">
    <property type="entry name" value="NAD(P)-binding Rossmann-fold domains"/>
    <property type="match status" value="1"/>
</dbReference>
<dbReference type="PRINTS" id="PR00081">
    <property type="entry name" value="GDHRDH"/>
</dbReference>
<dbReference type="InterPro" id="IPR002347">
    <property type="entry name" value="SDR_fam"/>
</dbReference>
<dbReference type="PRINTS" id="PR00080">
    <property type="entry name" value="SDRFAMILY"/>
</dbReference>
<comment type="similarity">
    <text evidence="1 3">Belongs to the short-chain dehydrogenases/reductases (SDR) family.</text>
</comment>
<dbReference type="AlphaFoldDB" id="A0A378WYM3"/>
<dbReference type="PROSITE" id="PS00061">
    <property type="entry name" value="ADH_SHORT"/>
    <property type="match status" value="1"/>
</dbReference>
<dbReference type="GO" id="GO:0052588">
    <property type="term" value="F:diacetyl reductase ((S)-acetoin forming) (NAD+) activity"/>
    <property type="evidence" value="ECO:0007669"/>
    <property type="project" value="UniProtKB-EC"/>
</dbReference>
<keyword evidence="2 4" id="KW-0560">Oxidoreductase</keyword>
<dbReference type="InterPro" id="IPR020904">
    <property type="entry name" value="Sc_DH/Rdtase_CS"/>
</dbReference>
<dbReference type="EC" id="1.1.1.304" evidence="4"/>
<dbReference type="RefSeq" id="WP_062967946.1">
    <property type="nucleotide sequence ID" value="NZ_JAJFOE010000001.1"/>
</dbReference>
<evidence type="ECO:0000313" key="4">
    <source>
        <dbReference type="EMBL" id="SUA46328.1"/>
    </source>
</evidence>
<protein>
    <submittedName>
        <fullName evidence="4">Diacetyl reductase [(S)-acetoin forming]</fullName>
        <ecNumber evidence="4">1.1.1.304</ecNumber>
    </submittedName>
</protein>
<evidence type="ECO:0000313" key="5">
    <source>
        <dbReference type="Proteomes" id="UP000255082"/>
    </source>
</evidence>
<dbReference type="OrthoDB" id="4690547at2"/>
<dbReference type="Proteomes" id="UP000255082">
    <property type="component" value="Unassembled WGS sequence"/>
</dbReference>
<name>A0A378WYM3_9NOCA</name>
<gene>
    <name evidence="4" type="primary">budC</name>
    <name evidence="4" type="ORF">NCTC13184_04853</name>
</gene>
<dbReference type="PANTHER" id="PTHR44196:SF1">
    <property type="entry name" value="DEHYDROGENASE_REDUCTASE SDR FAMILY MEMBER 7B"/>
    <property type="match status" value="1"/>
</dbReference>
<dbReference type="GO" id="GO:0016020">
    <property type="term" value="C:membrane"/>
    <property type="evidence" value="ECO:0007669"/>
    <property type="project" value="TreeGrafter"/>
</dbReference>
<reference evidence="4 5" key="1">
    <citation type="submission" date="2018-06" db="EMBL/GenBank/DDBJ databases">
        <authorList>
            <consortium name="Pathogen Informatics"/>
            <person name="Doyle S."/>
        </authorList>
    </citation>
    <scope>NUCLEOTIDE SEQUENCE [LARGE SCALE GENOMIC DNA]</scope>
    <source>
        <strain evidence="4 5">NCTC13184</strain>
    </source>
</reference>
<dbReference type="EMBL" id="UGRU01000001">
    <property type="protein sequence ID" value="SUA46328.1"/>
    <property type="molecule type" value="Genomic_DNA"/>
</dbReference>
<dbReference type="InterPro" id="IPR036291">
    <property type="entry name" value="NAD(P)-bd_dom_sf"/>
</dbReference>
<evidence type="ECO:0000256" key="3">
    <source>
        <dbReference type="RuleBase" id="RU000363"/>
    </source>
</evidence>
<sequence length="291" mass="30137">MVWPSGEAAFVTGAASGIGLGIARALVAAGAKVALADIDGPRLTDVAAELTAAGGVVTTIELDVPDADQWTAAADRAEQALGPISILCNNAGVNGGGAIDETPLEAWRWVQRINIEAQFVGVSTFLPRFKERGGRAHIMNTASMAGLVPMANVGAYVSSKFASVGFTMVLRKELHGTGIGVSLLCPGTVATRLNVTAAQAETKVLGHAPDAAAVAQSGAMLAQGADPDRVGEQVVQAMQDGQFLIITHREWGPLVDEVHREVEQAFTEFDGRHGPDRTAQMLVAGGNPITP</sequence>
<dbReference type="Pfam" id="PF00106">
    <property type="entry name" value="adh_short"/>
    <property type="match status" value="1"/>
</dbReference>
<dbReference type="Gene3D" id="3.40.50.720">
    <property type="entry name" value="NAD(P)-binding Rossmann-like Domain"/>
    <property type="match status" value="1"/>
</dbReference>
<accession>A0A378WYM3</accession>
<evidence type="ECO:0000256" key="2">
    <source>
        <dbReference type="ARBA" id="ARBA00023002"/>
    </source>
</evidence>
<dbReference type="CDD" id="cd05233">
    <property type="entry name" value="SDR_c"/>
    <property type="match status" value="1"/>
</dbReference>